<comment type="caution">
    <text evidence="2">The sequence shown here is derived from an EMBL/GenBank/DDBJ whole genome shotgun (WGS) entry which is preliminary data.</text>
</comment>
<feature type="region of interest" description="Disordered" evidence="1">
    <location>
        <begin position="100"/>
        <end position="143"/>
    </location>
</feature>
<organism evidence="2 3">
    <name type="scientific">Liparis tanakae</name>
    <name type="common">Tanaka's snailfish</name>
    <dbReference type="NCBI Taxonomy" id="230148"/>
    <lineage>
        <taxon>Eukaryota</taxon>
        <taxon>Metazoa</taxon>
        <taxon>Chordata</taxon>
        <taxon>Craniata</taxon>
        <taxon>Vertebrata</taxon>
        <taxon>Euteleostomi</taxon>
        <taxon>Actinopterygii</taxon>
        <taxon>Neopterygii</taxon>
        <taxon>Teleostei</taxon>
        <taxon>Neoteleostei</taxon>
        <taxon>Acanthomorphata</taxon>
        <taxon>Eupercaria</taxon>
        <taxon>Perciformes</taxon>
        <taxon>Cottioidei</taxon>
        <taxon>Cottales</taxon>
        <taxon>Liparidae</taxon>
        <taxon>Liparis</taxon>
    </lineage>
</organism>
<dbReference type="AlphaFoldDB" id="A0A4Z2I8E7"/>
<accession>A0A4Z2I8E7</accession>
<reference evidence="2 3" key="1">
    <citation type="submission" date="2019-03" db="EMBL/GenBank/DDBJ databases">
        <title>First draft genome of Liparis tanakae, snailfish: a comprehensive survey of snailfish specific genes.</title>
        <authorList>
            <person name="Kim W."/>
            <person name="Song I."/>
            <person name="Jeong J.-H."/>
            <person name="Kim D."/>
            <person name="Kim S."/>
            <person name="Ryu S."/>
            <person name="Song J.Y."/>
            <person name="Lee S.K."/>
        </authorList>
    </citation>
    <scope>NUCLEOTIDE SEQUENCE [LARGE SCALE GENOMIC DNA]</scope>
    <source>
        <tissue evidence="2">Muscle</tissue>
    </source>
</reference>
<dbReference type="EMBL" id="SRLO01000125">
    <property type="protein sequence ID" value="TNN73373.1"/>
    <property type="molecule type" value="Genomic_DNA"/>
</dbReference>
<keyword evidence="3" id="KW-1185">Reference proteome</keyword>
<dbReference type="Proteomes" id="UP000314294">
    <property type="component" value="Unassembled WGS sequence"/>
</dbReference>
<evidence type="ECO:0000256" key="1">
    <source>
        <dbReference type="SAM" id="MobiDB-lite"/>
    </source>
</evidence>
<name>A0A4Z2I8E7_9TELE</name>
<protein>
    <submittedName>
        <fullName evidence="2">Uncharacterized protein</fullName>
    </submittedName>
</protein>
<sequence>MQMSPELASPGSILLLPKRNTLRPPSPPLDGTNKKPKKKSDTSSRVPSLKACLFLEKIKGLEALDGHERNSLCKPLSGPTTAAKKNKAFLFGKSWKASQTAAGHGVLSQRKESEGESLQQTQPPSEPALTGWESGRRACTGRG</sequence>
<evidence type="ECO:0000313" key="2">
    <source>
        <dbReference type="EMBL" id="TNN73373.1"/>
    </source>
</evidence>
<feature type="region of interest" description="Disordered" evidence="1">
    <location>
        <begin position="1"/>
        <end position="47"/>
    </location>
</feature>
<evidence type="ECO:0000313" key="3">
    <source>
        <dbReference type="Proteomes" id="UP000314294"/>
    </source>
</evidence>
<gene>
    <name evidence="2" type="ORF">EYF80_016327</name>
</gene>
<proteinExistence type="predicted"/>